<dbReference type="EMBL" id="JBEDNZ010000030">
    <property type="protein sequence ID" value="KAL0808970.1"/>
    <property type="molecule type" value="Genomic_DNA"/>
</dbReference>
<feature type="signal peptide" evidence="5">
    <location>
        <begin position="1"/>
        <end position="18"/>
    </location>
</feature>
<feature type="domain" description="Lipase" evidence="6">
    <location>
        <begin position="381"/>
        <end position="648"/>
    </location>
</feature>
<evidence type="ECO:0000256" key="2">
    <source>
        <dbReference type="ARBA" id="ARBA00010701"/>
    </source>
</evidence>
<dbReference type="Proteomes" id="UP001549921">
    <property type="component" value="Unassembled WGS sequence"/>
</dbReference>
<dbReference type="InterPro" id="IPR013818">
    <property type="entry name" value="Lipase"/>
</dbReference>
<dbReference type="GO" id="GO:0005576">
    <property type="term" value="C:extracellular region"/>
    <property type="evidence" value="ECO:0007669"/>
    <property type="project" value="UniProtKB-SubCell"/>
</dbReference>
<name>A0ABD0S4F7_LOXSC</name>
<comment type="caution">
    <text evidence="7">The sequence shown here is derived from an EMBL/GenBank/DDBJ whole genome shotgun (WGS) entry which is preliminary data.</text>
</comment>
<evidence type="ECO:0000313" key="8">
    <source>
        <dbReference type="Proteomes" id="UP001549921"/>
    </source>
</evidence>
<accession>A0ABD0S4F7</accession>
<evidence type="ECO:0000256" key="1">
    <source>
        <dbReference type="ARBA" id="ARBA00004613"/>
    </source>
</evidence>
<dbReference type="PANTHER" id="PTHR11610">
    <property type="entry name" value="LIPASE"/>
    <property type="match status" value="1"/>
</dbReference>
<keyword evidence="3" id="KW-0964">Secreted</keyword>
<gene>
    <name evidence="7" type="ORF">ABMA28_012627</name>
</gene>
<evidence type="ECO:0000256" key="5">
    <source>
        <dbReference type="SAM" id="SignalP"/>
    </source>
</evidence>
<dbReference type="AlphaFoldDB" id="A0ABD0S4F7"/>
<comment type="similarity">
    <text evidence="2 4">Belongs to the AB hydrolase superfamily. Lipase family.</text>
</comment>
<keyword evidence="5" id="KW-0732">Signal</keyword>
<dbReference type="SUPFAM" id="SSF53474">
    <property type="entry name" value="alpha/beta-Hydrolases"/>
    <property type="match status" value="1"/>
</dbReference>
<dbReference type="PRINTS" id="PR00821">
    <property type="entry name" value="TAGLIPASE"/>
</dbReference>
<evidence type="ECO:0000256" key="3">
    <source>
        <dbReference type="ARBA" id="ARBA00022525"/>
    </source>
</evidence>
<proteinExistence type="inferred from homology"/>
<dbReference type="Pfam" id="PF00151">
    <property type="entry name" value="Lipase"/>
    <property type="match status" value="1"/>
</dbReference>
<sequence length="651" mass="76607">MAKASIAFLLIGLTAVLAFPQPESRRPSWWPENRPWPPQHPEWIKHPEWIQHPDWINWPPQRPSWWPEDRPWPPQHPEWIKHPEWIQHPDWINWPPQGHPEWIQHPDWINWPPQRPSWWPENAPWPFVDGDARAPSWWPEDRPWPPQHPEWIQHPESIQWPPQKPSWWPESIPWPFVAEATDPVQTSESRLEHPEWITWPPQHPGWIPWPPAGWFPEDAPAWWPENWAWPPPHPEWIWPPSNWFPEERPSWWPESWEWPPQHPEAIEWPPTWEHPEWIPWPPQHPEWIPWPPANWFPEEAPSWWPESLEWPPAHPDWIPWPPSHPESIPWPPTHPEWIPWPPANWFPEERPSWWPENWSWPPNHPDFIPTNPDDLPYLASRDNRFHLFTRRNPGISQPIIYENNNLLAMSNYDATKRTVVLIHDLRGSATDQFNAILVPAFLSALDCNVILVDWSGGAHSNAISTFYTVQSGRFVSKFIDWLRQASNGDYANFHLVGLGFGAWKAGFISRVVNGDVKYVTALDPFQGFDITRYFPPLNAKENVYTEVIHTNVREGGYRRALGDVNFYPNGGRNMPGCGTNGECSRLRAVFYFAESIMSPYGFTARKCEGVKEALDGNCHGEALRMGGLEPKTGKSGIFYLRTNANPPFSQQ</sequence>
<dbReference type="InterPro" id="IPR029058">
    <property type="entry name" value="AB_hydrolase_fold"/>
</dbReference>
<protein>
    <recommendedName>
        <fullName evidence="6">Lipase domain-containing protein</fullName>
    </recommendedName>
</protein>
<organism evidence="7 8">
    <name type="scientific">Loxostege sticticalis</name>
    <name type="common">Beet webworm moth</name>
    <dbReference type="NCBI Taxonomy" id="481309"/>
    <lineage>
        <taxon>Eukaryota</taxon>
        <taxon>Metazoa</taxon>
        <taxon>Ecdysozoa</taxon>
        <taxon>Arthropoda</taxon>
        <taxon>Hexapoda</taxon>
        <taxon>Insecta</taxon>
        <taxon>Pterygota</taxon>
        <taxon>Neoptera</taxon>
        <taxon>Endopterygota</taxon>
        <taxon>Lepidoptera</taxon>
        <taxon>Glossata</taxon>
        <taxon>Ditrysia</taxon>
        <taxon>Pyraloidea</taxon>
        <taxon>Crambidae</taxon>
        <taxon>Pyraustinae</taxon>
        <taxon>Loxostege</taxon>
    </lineage>
</organism>
<evidence type="ECO:0000313" key="7">
    <source>
        <dbReference type="EMBL" id="KAL0808970.1"/>
    </source>
</evidence>
<dbReference type="Gene3D" id="3.40.50.1820">
    <property type="entry name" value="alpha/beta hydrolase"/>
    <property type="match status" value="1"/>
</dbReference>
<feature type="chain" id="PRO_5044860537" description="Lipase domain-containing protein" evidence="5">
    <location>
        <begin position="19"/>
        <end position="651"/>
    </location>
</feature>
<reference evidence="7 8" key="1">
    <citation type="submission" date="2024-06" db="EMBL/GenBank/DDBJ databases">
        <title>A chromosome-level genome assembly of beet webworm, Loxostege sticticalis.</title>
        <authorList>
            <person name="Zhang Y."/>
        </authorList>
    </citation>
    <scope>NUCLEOTIDE SEQUENCE [LARGE SCALE GENOMIC DNA]</scope>
    <source>
        <strain evidence="7">AQ028</strain>
        <tissue evidence="7">Male pupae</tissue>
    </source>
</reference>
<evidence type="ECO:0000259" key="6">
    <source>
        <dbReference type="Pfam" id="PF00151"/>
    </source>
</evidence>
<comment type="subcellular location">
    <subcellularLocation>
        <location evidence="1">Secreted</location>
    </subcellularLocation>
</comment>
<dbReference type="PANTHER" id="PTHR11610:SF173">
    <property type="entry name" value="LIPASE DOMAIN-CONTAINING PROTEIN-RELATED"/>
    <property type="match status" value="1"/>
</dbReference>
<dbReference type="InterPro" id="IPR000734">
    <property type="entry name" value="TAG_lipase"/>
</dbReference>
<evidence type="ECO:0000256" key="4">
    <source>
        <dbReference type="RuleBase" id="RU004262"/>
    </source>
</evidence>